<accession>A0A7E4ZR65</accession>
<proteinExistence type="predicted"/>
<dbReference type="Proteomes" id="UP000492821">
    <property type="component" value="Unassembled WGS sequence"/>
</dbReference>
<evidence type="ECO:0000313" key="3">
    <source>
        <dbReference type="WBParaSite" id="Pan_g12238.t1"/>
    </source>
</evidence>
<dbReference type="SMART" id="SM00875">
    <property type="entry name" value="BACK"/>
    <property type="match status" value="1"/>
</dbReference>
<dbReference type="InterPro" id="IPR052407">
    <property type="entry name" value="BTB_POZ_domain_cont_9"/>
</dbReference>
<dbReference type="PANTHER" id="PTHR46306">
    <property type="entry name" value="BTB/POZ DOMAIN-CONTAINING PROTEIN 9"/>
    <property type="match status" value="1"/>
</dbReference>
<feature type="domain" description="BTB" evidence="1">
    <location>
        <begin position="29"/>
        <end position="96"/>
    </location>
</feature>
<dbReference type="InterPro" id="IPR008979">
    <property type="entry name" value="Galactose-bd-like_sf"/>
</dbReference>
<evidence type="ECO:0000259" key="1">
    <source>
        <dbReference type="PROSITE" id="PS50097"/>
    </source>
</evidence>
<dbReference type="InterPro" id="IPR000210">
    <property type="entry name" value="BTB/POZ_dom"/>
</dbReference>
<keyword evidence="2" id="KW-1185">Reference proteome</keyword>
<organism evidence="2 3">
    <name type="scientific">Panagrellus redivivus</name>
    <name type="common">Microworm</name>
    <dbReference type="NCBI Taxonomy" id="6233"/>
    <lineage>
        <taxon>Eukaryota</taxon>
        <taxon>Metazoa</taxon>
        <taxon>Ecdysozoa</taxon>
        <taxon>Nematoda</taxon>
        <taxon>Chromadorea</taxon>
        <taxon>Rhabditida</taxon>
        <taxon>Tylenchina</taxon>
        <taxon>Panagrolaimomorpha</taxon>
        <taxon>Panagrolaimoidea</taxon>
        <taxon>Panagrolaimidae</taxon>
        <taxon>Panagrellus</taxon>
    </lineage>
</organism>
<dbReference type="GO" id="GO:0048512">
    <property type="term" value="P:circadian behavior"/>
    <property type="evidence" value="ECO:0007669"/>
    <property type="project" value="TreeGrafter"/>
</dbReference>
<dbReference type="Gene3D" id="1.25.40.420">
    <property type="match status" value="1"/>
</dbReference>
<dbReference type="SUPFAM" id="SSF54695">
    <property type="entry name" value="POZ domain"/>
    <property type="match status" value="1"/>
</dbReference>
<name>A0A7E4ZR65_PANRE</name>
<dbReference type="GO" id="GO:0050804">
    <property type="term" value="P:modulation of chemical synaptic transmission"/>
    <property type="evidence" value="ECO:0007669"/>
    <property type="project" value="TreeGrafter"/>
</dbReference>
<dbReference type="Pfam" id="PF00651">
    <property type="entry name" value="BTB"/>
    <property type="match status" value="1"/>
</dbReference>
<sequence length="553" mass="62874">MLTACLFKSRSAELFQEKMSQLFLNDKLSDVTFVIGDTKLPAHRFPLVVHSEYFENLLADTKNDADNNEIEIKDTSLEHFKLILEYIYHGSLEFNKLSVEDLFKVVEAAETYKLSRLIEFLDEHLATRVDADTFWSIVDNAISHSLKKTATSCMSHVELNTKAVVTHKLFEQLSPAAMERILKLPSSAPEERIFKALINWIRAHREEHSTKVVPLLKLVKFNQLSREDLMLLVRPDQLITDKDFVDLLHEHPQSNVTLDWSRAACETGAELTKGLSFGHGLFHDTIIRGVKKEDGFKIFIDLRQQLFFNCVKMVLKQVGPYTVSVSTDNANWKLVIDRSKYDCRGMQELYFTEQQARYISINAASSTISNDTFEVSHFEVLSTPKRFRIDADTTLLIPKEDVASFAKYAKIVKNQNDTSQSCPMAQPHPNRTGGVIIGSPQPPSTKAVISTEENQLKKDRNNSVTLLLPQPYLINALQLYSSIGLSAWHVVELQLSSNNKEWATFSCLNWATEKQTSRQPVMSIRCTGTLDTIELIEKYYLEGRSATAKSEVK</sequence>
<dbReference type="SUPFAM" id="SSF49785">
    <property type="entry name" value="Galactose-binding domain-like"/>
    <property type="match status" value="1"/>
</dbReference>
<reference evidence="3" key="2">
    <citation type="submission" date="2020-10" db="UniProtKB">
        <authorList>
            <consortium name="WormBaseParasite"/>
        </authorList>
    </citation>
    <scope>IDENTIFICATION</scope>
</reference>
<dbReference type="Gene3D" id="3.30.710.10">
    <property type="entry name" value="Potassium Channel Kv1.1, Chain A"/>
    <property type="match status" value="1"/>
</dbReference>
<reference evidence="2" key="1">
    <citation type="journal article" date="2013" name="Genetics">
        <title>The draft genome and transcriptome of Panagrellus redivivus are shaped by the harsh demands of a free-living lifestyle.</title>
        <authorList>
            <person name="Srinivasan J."/>
            <person name="Dillman A.R."/>
            <person name="Macchietto M.G."/>
            <person name="Heikkinen L."/>
            <person name="Lakso M."/>
            <person name="Fracchia K.M."/>
            <person name="Antoshechkin I."/>
            <person name="Mortazavi A."/>
            <person name="Wong G."/>
            <person name="Sternberg P.W."/>
        </authorList>
    </citation>
    <scope>NUCLEOTIDE SEQUENCE [LARGE SCALE GENOMIC DNA]</scope>
    <source>
        <strain evidence="2">MT8872</strain>
    </source>
</reference>
<dbReference type="GO" id="GO:0008344">
    <property type="term" value="P:adult locomotory behavior"/>
    <property type="evidence" value="ECO:0007669"/>
    <property type="project" value="TreeGrafter"/>
</dbReference>
<dbReference type="SMART" id="SM00225">
    <property type="entry name" value="BTB"/>
    <property type="match status" value="1"/>
</dbReference>
<dbReference type="WBParaSite" id="Pan_g12238.t1">
    <property type="protein sequence ID" value="Pan_g12238.t1"/>
    <property type="gene ID" value="Pan_g12238"/>
</dbReference>
<dbReference type="InterPro" id="IPR011705">
    <property type="entry name" value="BACK"/>
</dbReference>
<dbReference type="PANTHER" id="PTHR46306:SF1">
    <property type="entry name" value="BTB_POZ DOMAIN-CONTAINING PROTEIN 9"/>
    <property type="match status" value="1"/>
</dbReference>
<evidence type="ECO:0000313" key="2">
    <source>
        <dbReference type="Proteomes" id="UP000492821"/>
    </source>
</evidence>
<protein>
    <submittedName>
        <fullName evidence="3">BTB domain-containing protein</fullName>
    </submittedName>
</protein>
<dbReference type="InterPro" id="IPR011333">
    <property type="entry name" value="SKP1/BTB/POZ_sf"/>
</dbReference>
<dbReference type="AlphaFoldDB" id="A0A7E4ZR65"/>
<dbReference type="PROSITE" id="PS50097">
    <property type="entry name" value="BTB"/>
    <property type="match status" value="1"/>
</dbReference>
<dbReference type="GO" id="GO:0005737">
    <property type="term" value="C:cytoplasm"/>
    <property type="evidence" value="ECO:0007669"/>
    <property type="project" value="TreeGrafter"/>
</dbReference>
<dbReference type="Gene3D" id="2.60.120.260">
    <property type="entry name" value="Galactose-binding domain-like"/>
    <property type="match status" value="1"/>
</dbReference>
<dbReference type="Pfam" id="PF07707">
    <property type="entry name" value="BACK"/>
    <property type="match status" value="1"/>
</dbReference>